<evidence type="ECO:0000256" key="2">
    <source>
        <dbReference type="SAM" id="Phobius"/>
    </source>
</evidence>
<dbReference type="PANTHER" id="PTHR35394:SF5">
    <property type="entry name" value="DUF3176 DOMAIN-CONTAINING PROTEIN"/>
    <property type="match status" value="1"/>
</dbReference>
<dbReference type="STRING" id="1429867.A0A0G4P8F3"/>
<dbReference type="AlphaFoldDB" id="A0A0G4P8F3"/>
<keyword evidence="2" id="KW-1133">Transmembrane helix</keyword>
<feature type="transmembrane region" description="Helical" evidence="2">
    <location>
        <begin position="47"/>
        <end position="70"/>
    </location>
</feature>
<dbReference type="Proteomes" id="UP000053732">
    <property type="component" value="Unassembled WGS sequence"/>
</dbReference>
<organism evidence="3 4">
    <name type="scientific">Penicillium camemberti (strain FM 013)</name>
    <dbReference type="NCBI Taxonomy" id="1429867"/>
    <lineage>
        <taxon>Eukaryota</taxon>
        <taxon>Fungi</taxon>
        <taxon>Dikarya</taxon>
        <taxon>Ascomycota</taxon>
        <taxon>Pezizomycotina</taxon>
        <taxon>Eurotiomycetes</taxon>
        <taxon>Eurotiomycetidae</taxon>
        <taxon>Eurotiales</taxon>
        <taxon>Aspergillaceae</taxon>
        <taxon>Penicillium</taxon>
    </lineage>
</organism>
<dbReference type="Pfam" id="PF11374">
    <property type="entry name" value="DUF3176"/>
    <property type="match status" value="1"/>
</dbReference>
<accession>A0A0G4P8F3</accession>
<name>A0A0G4P8F3_PENC3</name>
<reference evidence="3 4" key="1">
    <citation type="journal article" date="2014" name="Nat. Commun.">
        <title>Multiple recent horizontal transfers of a large genomic region in cheese making fungi.</title>
        <authorList>
            <person name="Cheeseman K."/>
            <person name="Ropars J."/>
            <person name="Renault P."/>
            <person name="Dupont J."/>
            <person name="Gouzy J."/>
            <person name="Branca A."/>
            <person name="Abraham A.L."/>
            <person name="Ceppi M."/>
            <person name="Conseiller E."/>
            <person name="Debuchy R."/>
            <person name="Malagnac F."/>
            <person name="Goarin A."/>
            <person name="Silar P."/>
            <person name="Lacoste S."/>
            <person name="Sallet E."/>
            <person name="Bensimon A."/>
            <person name="Giraud T."/>
            <person name="Brygoo Y."/>
        </authorList>
    </citation>
    <scope>NUCLEOTIDE SEQUENCE [LARGE SCALE GENOMIC DNA]</scope>
    <source>
        <strain evidence="4">FM 013</strain>
    </source>
</reference>
<feature type="transmembrane region" description="Helical" evidence="2">
    <location>
        <begin position="153"/>
        <end position="171"/>
    </location>
</feature>
<feature type="region of interest" description="Disordered" evidence="1">
    <location>
        <begin position="619"/>
        <end position="718"/>
    </location>
</feature>
<feature type="compositionally biased region" description="Basic and acidic residues" evidence="1">
    <location>
        <begin position="619"/>
        <end position="637"/>
    </location>
</feature>
<gene>
    <name evidence="3" type="ORF">PCAMFM013_S008g000037</name>
</gene>
<proteinExistence type="predicted"/>
<sequence length="718" mass="79642">MIEMTPLNGDRDDDRNTRLLPTFKKISTKQSPAQKPLRSSLWLDSWLFEWITLTFSVACFIAISIVLWIYDKKVRPEMAYGLSLNTIVSVLATGCKSALVLVIGEAISQLKWQWFQDPKQRQGQLIGMQRFDAASRGPLGSLMIVIHHRAQSLVSLGAAIIILLLAFDPFMQQILSYPVHPTMDTSTTASAFAPQLRGFILQDNPGTPIIELDGNTLGDELDDSFTQGFFSRQDFSVPPHCSSGNCTWNEFSSVGICSSCSDMTSTVLLDCKLPPRTEAFNRTCKLSFPGSVVQEFRFTNTFLEDTPVLEHLSEIIWKPMDMRVQLRGLLSEDSDGYVFNLPNYTLAGVTNPLTTVAYVKLGLYHTPLSPNASVSDGLYIKNATGCSLSTCLRNYNILVKNGEPSVQIGDIDFGTIYLKHPGATLYRAEIGDDGGYANPLCWMPGPPDAAGYEETRDFAFCHGRMYLLGEVRSYLPPTKGVSWAFSDTYGMWYRFSEGSGEDYGGGELIMKQLERVGLEKAIANIAASLTKHGLEITNHSVNGTVHVTNVFVNVRWPWMILPGLLVLLGAIFLVVTITVSKKSHIPLWKSSALAAYYHGLEKLEDGDNDHDELKTASTMEKKAEEENVRLQRSEKNGRLVLRQQGASEVDPAPSTRMSSSLSSLEQHPQRERDSTLLQLVEPGSVNTNFETPSKKRTAAHPAYADPSMPSRMLEAYVE</sequence>
<evidence type="ECO:0000256" key="1">
    <source>
        <dbReference type="SAM" id="MobiDB-lite"/>
    </source>
</evidence>
<dbReference type="PANTHER" id="PTHR35394">
    <property type="entry name" value="DUF3176 DOMAIN-CONTAINING PROTEIN"/>
    <property type="match status" value="1"/>
</dbReference>
<keyword evidence="4" id="KW-1185">Reference proteome</keyword>
<evidence type="ECO:0000313" key="4">
    <source>
        <dbReference type="Proteomes" id="UP000053732"/>
    </source>
</evidence>
<keyword evidence="2" id="KW-0472">Membrane</keyword>
<dbReference type="InterPro" id="IPR021514">
    <property type="entry name" value="DUF3176"/>
</dbReference>
<feature type="transmembrane region" description="Helical" evidence="2">
    <location>
        <begin position="556"/>
        <end position="579"/>
    </location>
</feature>
<evidence type="ECO:0008006" key="5">
    <source>
        <dbReference type="Google" id="ProtNLM"/>
    </source>
</evidence>
<evidence type="ECO:0000313" key="3">
    <source>
        <dbReference type="EMBL" id="CRL22608.1"/>
    </source>
</evidence>
<dbReference type="EMBL" id="HG793141">
    <property type="protein sequence ID" value="CRL22608.1"/>
    <property type="molecule type" value="Genomic_DNA"/>
</dbReference>
<protein>
    <recommendedName>
        <fullName evidence="5">DUF3176 domain containing protein</fullName>
    </recommendedName>
</protein>
<keyword evidence="2" id="KW-0812">Transmembrane</keyword>